<gene>
    <name evidence="2" type="ORF">B0T23DRAFT_439564</name>
</gene>
<accession>A0AAJ0I913</accession>
<comment type="caution">
    <text evidence="2">The sequence shown here is derived from an EMBL/GenBank/DDBJ whole genome shotgun (WGS) entry which is preliminary data.</text>
</comment>
<feature type="compositionally biased region" description="Acidic residues" evidence="1">
    <location>
        <begin position="248"/>
        <end position="270"/>
    </location>
</feature>
<keyword evidence="3" id="KW-1185">Reference proteome</keyword>
<dbReference type="AlphaFoldDB" id="A0AAJ0I913"/>
<feature type="region of interest" description="Disordered" evidence="1">
    <location>
        <begin position="317"/>
        <end position="340"/>
    </location>
</feature>
<evidence type="ECO:0000313" key="3">
    <source>
        <dbReference type="Proteomes" id="UP001285908"/>
    </source>
</evidence>
<dbReference type="EMBL" id="JAULSX010000003">
    <property type="protein sequence ID" value="KAK3494208.1"/>
    <property type="molecule type" value="Genomic_DNA"/>
</dbReference>
<evidence type="ECO:0000256" key="1">
    <source>
        <dbReference type="SAM" id="MobiDB-lite"/>
    </source>
</evidence>
<feature type="region of interest" description="Disordered" evidence="1">
    <location>
        <begin position="247"/>
        <end position="272"/>
    </location>
</feature>
<organism evidence="2 3">
    <name type="scientific">Neurospora hispaniola</name>
    <dbReference type="NCBI Taxonomy" id="588809"/>
    <lineage>
        <taxon>Eukaryota</taxon>
        <taxon>Fungi</taxon>
        <taxon>Dikarya</taxon>
        <taxon>Ascomycota</taxon>
        <taxon>Pezizomycotina</taxon>
        <taxon>Sordariomycetes</taxon>
        <taxon>Sordariomycetidae</taxon>
        <taxon>Sordariales</taxon>
        <taxon>Sordariaceae</taxon>
        <taxon>Neurospora</taxon>
    </lineage>
</organism>
<evidence type="ECO:0000313" key="2">
    <source>
        <dbReference type="EMBL" id="KAK3494208.1"/>
    </source>
</evidence>
<feature type="compositionally biased region" description="Polar residues" evidence="1">
    <location>
        <begin position="1"/>
        <end position="21"/>
    </location>
</feature>
<name>A0AAJ0I913_9PEZI</name>
<feature type="region of interest" description="Disordered" evidence="1">
    <location>
        <begin position="1"/>
        <end position="43"/>
    </location>
</feature>
<dbReference type="Proteomes" id="UP001285908">
    <property type="component" value="Unassembled WGS sequence"/>
</dbReference>
<protein>
    <submittedName>
        <fullName evidence="2">Uncharacterized protein</fullName>
    </submittedName>
</protein>
<dbReference type="GeneID" id="87878317"/>
<reference evidence="2 3" key="1">
    <citation type="journal article" date="2023" name="Mol. Phylogenet. Evol.">
        <title>Genome-scale phylogeny and comparative genomics of the fungal order Sordariales.</title>
        <authorList>
            <person name="Hensen N."/>
            <person name="Bonometti L."/>
            <person name="Westerberg I."/>
            <person name="Brannstrom I.O."/>
            <person name="Guillou S."/>
            <person name="Cros-Aarteil S."/>
            <person name="Calhoun S."/>
            <person name="Haridas S."/>
            <person name="Kuo A."/>
            <person name="Mondo S."/>
            <person name="Pangilinan J."/>
            <person name="Riley R."/>
            <person name="LaButti K."/>
            <person name="Andreopoulos B."/>
            <person name="Lipzen A."/>
            <person name="Chen C."/>
            <person name="Yan M."/>
            <person name="Daum C."/>
            <person name="Ng V."/>
            <person name="Clum A."/>
            <person name="Steindorff A."/>
            <person name="Ohm R.A."/>
            <person name="Martin F."/>
            <person name="Silar P."/>
            <person name="Natvig D.O."/>
            <person name="Lalanne C."/>
            <person name="Gautier V."/>
            <person name="Ament-Velasquez S.L."/>
            <person name="Kruys A."/>
            <person name="Hutchinson M.I."/>
            <person name="Powell A.J."/>
            <person name="Barry K."/>
            <person name="Miller A.N."/>
            <person name="Grigoriev I.V."/>
            <person name="Debuchy R."/>
            <person name="Gladieux P."/>
            <person name="Hiltunen Thoren M."/>
            <person name="Johannesson H."/>
        </authorList>
    </citation>
    <scope>NUCLEOTIDE SEQUENCE [LARGE SCALE GENOMIC DNA]</scope>
    <source>
        <strain evidence="2 3">FGSC 10403</strain>
    </source>
</reference>
<sequence>MASRPTTPINPLLQAPTTPIRTDNRALSPPSKSPIATPPPPSPIPYLPWRDQITWDHLLHSAPIVDNFDDESDIETLAPQTPPDKILLSKERQAILHQRLRAGHGTHRVHYIVYDDYRADVHSTNIPDSHMILVTGDPRQNGGILSFDGVDVEEGMLVEKRDGFWGVYEVDWDEEEEEEEEEMPVEQQIYQVFLDGAGGDHEEAWDVYQRFQAHKQRQARKERVYQVMLEELEGNEALAREVHARWCEEEEQREDSEDEGEEETRDDDEQNVFARATMWAKGFKMGYELRDASLQKSPTKSVSSADVQLRDSSILLKSPTKSVSSDVPEDSNQSSKSKKEPDVYDCLGEWAVLLNGESPRRKTTTGNMYESTDSLIDTSMEQDQDVYDCLDERARSLEHGTKHAAFFHEASKFVDNNGSAKLIDIATKTADVYECLGFTDIDDNGKVSNETAAGTPNTSGDFLHHRRHSLTSFWKVNADRLSGRSLESSCVCGNGWAR</sequence>
<proteinExistence type="predicted"/>
<feature type="compositionally biased region" description="Polar residues" evidence="1">
    <location>
        <begin position="319"/>
        <end position="335"/>
    </location>
</feature>
<dbReference type="RefSeq" id="XP_062693637.1">
    <property type="nucleotide sequence ID" value="XM_062840695.1"/>
</dbReference>